<feature type="signal peptide" evidence="1">
    <location>
        <begin position="1"/>
        <end position="25"/>
    </location>
</feature>
<evidence type="ECO:0000313" key="3">
    <source>
        <dbReference type="EMBL" id="ABD81326.1"/>
    </source>
</evidence>
<evidence type="ECO:0000259" key="2">
    <source>
        <dbReference type="Pfam" id="PF13511"/>
    </source>
</evidence>
<accession>Q21J03</accession>
<organism evidence="3 4">
    <name type="scientific">Saccharophagus degradans (strain 2-40 / ATCC 43961 / DSM 17024)</name>
    <dbReference type="NCBI Taxonomy" id="203122"/>
    <lineage>
        <taxon>Bacteria</taxon>
        <taxon>Pseudomonadati</taxon>
        <taxon>Pseudomonadota</taxon>
        <taxon>Gammaproteobacteria</taxon>
        <taxon>Cellvibrionales</taxon>
        <taxon>Cellvibrionaceae</taxon>
        <taxon>Saccharophagus</taxon>
    </lineage>
</organism>
<dbReference type="HOGENOM" id="CLU_1642474_0_0_6"/>
<keyword evidence="4" id="KW-1185">Reference proteome</keyword>
<evidence type="ECO:0000256" key="1">
    <source>
        <dbReference type="SAM" id="SignalP"/>
    </source>
</evidence>
<dbReference type="InterPro" id="IPR025392">
    <property type="entry name" value="DUF4124"/>
</dbReference>
<dbReference type="Proteomes" id="UP000001947">
    <property type="component" value="Chromosome"/>
</dbReference>
<dbReference type="Pfam" id="PF13511">
    <property type="entry name" value="DUF4124"/>
    <property type="match status" value="1"/>
</dbReference>
<sequence length="161" mass="17580">MVLRNRKKFVLYVSALLIITGVSGAVHSQGAIVKWVDENGKVHYGDRPPKDKNIQVETIQRDALELQEEAEAAAAAEVEAEQVEEPEWDSEAEIARIKREAGISQGGSGDSIETRDQCFAAYPAPPLKRTARGLRQADSAASGSELDECLNNVCNYYDDCG</sequence>
<evidence type="ECO:0000313" key="4">
    <source>
        <dbReference type="Proteomes" id="UP000001947"/>
    </source>
</evidence>
<name>Q21J03_SACD2</name>
<dbReference type="KEGG" id="sde:Sde_2066"/>
<dbReference type="GeneID" id="98613739"/>
<reference evidence="3 4" key="1">
    <citation type="journal article" date="2008" name="PLoS Genet.">
        <title>Complete genome sequence of the complex carbohydrate-degrading marine bacterium, Saccharophagus degradans strain 2-40 T.</title>
        <authorList>
            <person name="Weiner R.M."/>
            <person name="Taylor L.E.II."/>
            <person name="Henrissat B."/>
            <person name="Hauser L."/>
            <person name="Land M."/>
            <person name="Coutinho P.M."/>
            <person name="Rancurel C."/>
            <person name="Saunders E.H."/>
            <person name="Longmire A.G."/>
            <person name="Zhang H."/>
            <person name="Bayer E.A."/>
            <person name="Gilbert H.J."/>
            <person name="Larimer F."/>
            <person name="Zhulin I.B."/>
            <person name="Ekborg N.A."/>
            <person name="Lamed R."/>
            <person name="Richardson P.M."/>
            <person name="Borovok I."/>
            <person name="Hutcheson S."/>
        </authorList>
    </citation>
    <scope>NUCLEOTIDE SEQUENCE [LARGE SCALE GENOMIC DNA]</scope>
    <source>
        <strain evidence="4">2-40 / ATCC 43961 / DSM 17024</strain>
    </source>
</reference>
<proteinExistence type="predicted"/>
<dbReference type="RefSeq" id="WP_011468544.1">
    <property type="nucleotide sequence ID" value="NC_007912.1"/>
</dbReference>
<dbReference type="STRING" id="203122.Sde_2066"/>
<keyword evidence="1" id="KW-0732">Signal</keyword>
<feature type="domain" description="DUF4124" evidence="2">
    <location>
        <begin position="26"/>
        <end position="75"/>
    </location>
</feature>
<dbReference type="AlphaFoldDB" id="Q21J03"/>
<protein>
    <recommendedName>
        <fullName evidence="2">DUF4124 domain-containing protein</fullName>
    </recommendedName>
</protein>
<dbReference type="EMBL" id="CP000282">
    <property type="protein sequence ID" value="ABD81326.1"/>
    <property type="molecule type" value="Genomic_DNA"/>
</dbReference>
<feature type="chain" id="PRO_5004199975" description="DUF4124 domain-containing protein" evidence="1">
    <location>
        <begin position="26"/>
        <end position="161"/>
    </location>
</feature>
<gene>
    <name evidence="3" type="ordered locus">Sde_2066</name>
</gene>